<dbReference type="InterPro" id="IPR035965">
    <property type="entry name" value="PAS-like_dom_sf"/>
</dbReference>
<dbReference type="RefSeq" id="WP_163742529.1">
    <property type="nucleotide sequence ID" value="NZ_AP022610.1"/>
</dbReference>
<proteinExistence type="predicted"/>
<dbReference type="NCBIfam" id="TIGR00229">
    <property type="entry name" value="sensory_box"/>
    <property type="match status" value="1"/>
</dbReference>
<evidence type="ECO:0000313" key="3">
    <source>
        <dbReference type="Proteomes" id="UP000466517"/>
    </source>
</evidence>
<evidence type="ECO:0000313" key="2">
    <source>
        <dbReference type="EMBL" id="BBZ30817.1"/>
    </source>
</evidence>
<dbReference type="Pfam" id="PF13426">
    <property type="entry name" value="PAS_9"/>
    <property type="match status" value="1"/>
</dbReference>
<keyword evidence="3" id="KW-1185">Reference proteome</keyword>
<gene>
    <name evidence="2" type="ORF">MMAD_51120</name>
</gene>
<dbReference type="InterPro" id="IPR000014">
    <property type="entry name" value="PAS"/>
</dbReference>
<dbReference type="Gene3D" id="3.30.450.20">
    <property type="entry name" value="PAS domain"/>
    <property type="match status" value="1"/>
</dbReference>
<dbReference type="SUPFAM" id="SSF55785">
    <property type="entry name" value="PYP-like sensor domain (PAS domain)"/>
    <property type="match status" value="1"/>
</dbReference>
<reference evidence="2 3" key="1">
    <citation type="journal article" date="2019" name="Emerg. Microbes Infect.">
        <title>Comprehensive subspecies identification of 175 nontuberculous mycobacteria species based on 7547 genomic profiles.</title>
        <authorList>
            <person name="Matsumoto Y."/>
            <person name="Kinjo T."/>
            <person name="Motooka D."/>
            <person name="Nabeya D."/>
            <person name="Jung N."/>
            <person name="Uechi K."/>
            <person name="Horii T."/>
            <person name="Iida T."/>
            <person name="Fujita J."/>
            <person name="Nakamura S."/>
        </authorList>
    </citation>
    <scope>NUCLEOTIDE SEQUENCE [LARGE SCALE GENOMIC DNA]</scope>
    <source>
        <strain evidence="2 3">JCM 13574</strain>
    </source>
</reference>
<organism evidence="2 3">
    <name type="scientific">Mycolicibacterium madagascariense</name>
    <dbReference type="NCBI Taxonomy" id="212765"/>
    <lineage>
        <taxon>Bacteria</taxon>
        <taxon>Bacillati</taxon>
        <taxon>Actinomycetota</taxon>
        <taxon>Actinomycetes</taxon>
        <taxon>Mycobacteriales</taxon>
        <taxon>Mycobacteriaceae</taxon>
        <taxon>Mycolicibacterium</taxon>
    </lineage>
</organism>
<dbReference type="AlphaFoldDB" id="A0A7I7XNJ9"/>
<accession>A0A7I7XNJ9</accession>
<feature type="domain" description="PAS" evidence="1">
    <location>
        <begin position="35"/>
        <end position="129"/>
    </location>
</feature>
<dbReference type="EMBL" id="AP022610">
    <property type="protein sequence ID" value="BBZ30817.1"/>
    <property type="molecule type" value="Genomic_DNA"/>
</dbReference>
<dbReference type="KEGG" id="mmag:MMAD_51120"/>
<protein>
    <submittedName>
        <fullName evidence="2">Diguanylate cyclase</fullName>
    </submittedName>
</protein>
<name>A0A7I7XNJ9_9MYCO</name>
<dbReference type="Proteomes" id="UP000466517">
    <property type="component" value="Chromosome"/>
</dbReference>
<dbReference type="CDD" id="cd00130">
    <property type="entry name" value="PAS"/>
    <property type="match status" value="1"/>
</dbReference>
<sequence length="138" mass="14977">MIERRSGARPTSTTGYLQQLPALVLLDRMLMPVIAVSENGELSYGNPAFATMMGHSDTAELTGQPITDLLVGRDGQSAQACAEALGSARGTLVEWRHAERYVVSTLVSDSMLMRSTDPLLLVSLHDVTEGLWTNPRHP</sequence>
<evidence type="ECO:0000259" key="1">
    <source>
        <dbReference type="Pfam" id="PF13426"/>
    </source>
</evidence>